<sequence length="329" mass="35439">MTLIPTDPGGARIAEAVQAARLYYFQDLTMAAIARELDVSRSTVSRLISYARSSGLVEIRITTPQGRAPQVEQALCDAYGIRAHVVPVAESVSDLDRLDKVALFAARLLGSFFDSDMVMGVAWGTTLSAVGRHLTPKRTHNAHVVQLNGAGNTRTTGISYASDIVRGFAHAYGARPQEFPVPAFFDHPETRTHLWRERSISRVLALQDRMDVAVFSIGAVGGQVPSHVYSAGYLENEDVVALRADGVVGDIATVFFRGDGSWDGIALNERASGPFLDRFREVPRRLCIISGEEKLAGLRGALAGGLVTDLVIDDLSAAALVAQQATAHR</sequence>
<dbReference type="Proteomes" id="UP001164965">
    <property type="component" value="Chromosome"/>
</dbReference>
<evidence type="ECO:0000256" key="3">
    <source>
        <dbReference type="ARBA" id="ARBA00023125"/>
    </source>
</evidence>
<organism evidence="7 8">
    <name type="scientific">Rhodococcus antarcticus</name>
    <dbReference type="NCBI Taxonomy" id="2987751"/>
    <lineage>
        <taxon>Bacteria</taxon>
        <taxon>Bacillati</taxon>
        <taxon>Actinomycetota</taxon>
        <taxon>Actinomycetes</taxon>
        <taxon>Mycobacteriales</taxon>
        <taxon>Nocardiaceae</taxon>
        <taxon>Rhodococcus</taxon>
    </lineage>
</organism>
<dbReference type="Gene3D" id="3.40.50.1360">
    <property type="match status" value="1"/>
</dbReference>
<dbReference type="InterPro" id="IPR037171">
    <property type="entry name" value="NagB/RpiA_transferase-like"/>
</dbReference>
<dbReference type="RefSeq" id="WP_265383601.1">
    <property type="nucleotide sequence ID" value="NZ_CP110615.1"/>
</dbReference>
<gene>
    <name evidence="7" type="ORF">RHODO2019_03235</name>
</gene>
<evidence type="ECO:0000256" key="2">
    <source>
        <dbReference type="ARBA" id="ARBA00023015"/>
    </source>
</evidence>
<keyword evidence="2" id="KW-0805">Transcription regulation</keyword>
<accession>A0ABY6P1G8</accession>
<reference evidence="7" key="1">
    <citation type="submission" date="2022-10" db="EMBL/GenBank/DDBJ databases">
        <title>Rhodococcus sp.75.</title>
        <authorList>
            <person name="Sun M."/>
        </authorList>
    </citation>
    <scope>NUCLEOTIDE SEQUENCE</scope>
    <source>
        <strain evidence="7">75</strain>
    </source>
</reference>
<dbReference type="InterPro" id="IPR051054">
    <property type="entry name" value="SorC_transcr_regulators"/>
</dbReference>
<protein>
    <submittedName>
        <fullName evidence="7">MarR family transcriptional regulator</fullName>
    </submittedName>
</protein>
<dbReference type="InterPro" id="IPR007630">
    <property type="entry name" value="RNA_pol_sigma70_r4"/>
</dbReference>
<dbReference type="EMBL" id="CP110615">
    <property type="protein sequence ID" value="UZJ25497.1"/>
    <property type="molecule type" value="Genomic_DNA"/>
</dbReference>
<dbReference type="SUPFAM" id="SSF100950">
    <property type="entry name" value="NagB/RpiA/CoA transferase-like"/>
    <property type="match status" value="1"/>
</dbReference>
<dbReference type="Gene3D" id="1.10.10.10">
    <property type="entry name" value="Winged helix-like DNA-binding domain superfamily/Winged helix DNA-binding domain"/>
    <property type="match status" value="1"/>
</dbReference>
<dbReference type="InterPro" id="IPR036388">
    <property type="entry name" value="WH-like_DNA-bd_sf"/>
</dbReference>
<feature type="domain" description="Sugar-binding" evidence="5">
    <location>
        <begin position="70"/>
        <end position="321"/>
    </location>
</feature>
<dbReference type="Pfam" id="PF04545">
    <property type="entry name" value="Sigma70_r4"/>
    <property type="match status" value="1"/>
</dbReference>
<dbReference type="Pfam" id="PF04198">
    <property type="entry name" value="Sugar-bind"/>
    <property type="match status" value="1"/>
</dbReference>
<dbReference type="InterPro" id="IPR007324">
    <property type="entry name" value="Sugar-bd_dom_put"/>
</dbReference>
<dbReference type="PANTHER" id="PTHR34294:SF1">
    <property type="entry name" value="TRANSCRIPTIONAL REGULATOR LSRR"/>
    <property type="match status" value="1"/>
</dbReference>
<evidence type="ECO:0000313" key="7">
    <source>
        <dbReference type="EMBL" id="UZJ25497.1"/>
    </source>
</evidence>
<evidence type="ECO:0000313" key="8">
    <source>
        <dbReference type="Proteomes" id="UP001164965"/>
    </source>
</evidence>
<name>A0ABY6P1G8_9NOCA</name>
<comment type="similarity">
    <text evidence="1">Belongs to the SorC transcriptional regulatory family.</text>
</comment>
<evidence type="ECO:0000256" key="1">
    <source>
        <dbReference type="ARBA" id="ARBA00010466"/>
    </source>
</evidence>
<evidence type="ECO:0000259" key="6">
    <source>
        <dbReference type="Pfam" id="PF04545"/>
    </source>
</evidence>
<keyword evidence="8" id="KW-1185">Reference proteome</keyword>
<evidence type="ECO:0000259" key="5">
    <source>
        <dbReference type="Pfam" id="PF04198"/>
    </source>
</evidence>
<keyword evidence="3" id="KW-0238">DNA-binding</keyword>
<evidence type="ECO:0000256" key="4">
    <source>
        <dbReference type="ARBA" id="ARBA00023163"/>
    </source>
</evidence>
<proteinExistence type="inferred from homology"/>
<dbReference type="InterPro" id="IPR013324">
    <property type="entry name" value="RNA_pol_sigma_r3/r4-like"/>
</dbReference>
<feature type="domain" description="RNA polymerase sigma-70 region 4" evidence="6">
    <location>
        <begin position="21"/>
        <end position="52"/>
    </location>
</feature>
<keyword evidence="4" id="KW-0804">Transcription</keyword>
<dbReference type="SUPFAM" id="SSF88659">
    <property type="entry name" value="Sigma3 and sigma4 domains of RNA polymerase sigma factors"/>
    <property type="match status" value="1"/>
</dbReference>
<dbReference type="PANTHER" id="PTHR34294">
    <property type="entry name" value="TRANSCRIPTIONAL REGULATOR-RELATED"/>
    <property type="match status" value="1"/>
</dbReference>